<feature type="compositionally biased region" description="Low complexity" evidence="1">
    <location>
        <begin position="35"/>
        <end position="53"/>
    </location>
</feature>
<feature type="signal peptide" evidence="2">
    <location>
        <begin position="1"/>
        <end position="19"/>
    </location>
</feature>
<comment type="caution">
    <text evidence="3">The sequence shown here is derived from an EMBL/GenBank/DDBJ whole genome shotgun (WGS) entry which is preliminary data.</text>
</comment>
<feature type="chain" id="PRO_5021935542" description="DUF5667 domain-containing protein" evidence="2">
    <location>
        <begin position="20"/>
        <end position="429"/>
    </location>
</feature>
<feature type="region of interest" description="Disordered" evidence="1">
    <location>
        <begin position="120"/>
        <end position="192"/>
    </location>
</feature>
<evidence type="ECO:0008006" key="5">
    <source>
        <dbReference type="Google" id="ProtNLM"/>
    </source>
</evidence>
<feature type="compositionally biased region" description="Pro residues" evidence="1">
    <location>
        <begin position="54"/>
        <end position="64"/>
    </location>
</feature>
<reference evidence="3 4" key="1">
    <citation type="journal article" date="2019" name="Nat. Microbiol.">
        <title>Mediterranean grassland soil C-N compound turnover is dependent on rainfall and depth, and is mediated by genomically divergent microorganisms.</title>
        <authorList>
            <person name="Diamond S."/>
            <person name="Andeer P.F."/>
            <person name="Li Z."/>
            <person name="Crits-Christoph A."/>
            <person name="Burstein D."/>
            <person name="Anantharaman K."/>
            <person name="Lane K.R."/>
            <person name="Thomas B.C."/>
            <person name="Pan C."/>
            <person name="Northen T.R."/>
            <person name="Banfield J.F."/>
        </authorList>
    </citation>
    <scope>NUCLEOTIDE SEQUENCE [LARGE SCALE GENOMIC DNA]</scope>
    <source>
        <strain evidence="3">WS_6</strain>
    </source>
</reference>
<organism evidence="3 4">
    <name type="scientific">Eiseniibacteriota bacterium</name>
    <dbReference type="NCBI Taxonomy" id="2212470"/>
    <lineage>
        <taxon>Bacteria</taxon>
        <taxon>Candidatus Eiseniibacteriota</taxon>
    </lineage>
</organism>
<name>A0A538TAA8_UNCEI</name>
<accession>A0A538TAA8</accession>
<dbReference type="AlphaFoldDB" id="A0A538TAA8"/>
<dbReference type="Proteomes" id="UP000316852">
    <property type="component" value="Unassembled WGS sequence"/>
</dbReference>
<evidence type="ECO:0000313" key="4">
    <source>
        <dbReference type="Proteomes" id="UP000316852"/>
    </source>
</evidence>
<protein>
    <recommendedName>
        <fullName evidence="5">DUF5667 domain-containing protein</fullName>
    </recommendedName>
</protein>
<evidence type="ECO:0000256" key="1">
    <source>
        <dbReference type="SAM" id="MobiDB-lite"/>
    </source>
</evidence>
<gene>
    <name evidence="3" type="ORF">E6K76_00855</name>
</gene>
<sequence length="429" mass="45071">MAVCSFMVLIMLGAPAAAAAPPAVAGDSIQVATTTPPAAGTAEKGSAVEAPHSAPAPSPPPSAPPDSIVAGTAVKDSAGAAPAGGGAQAKDAPQVEHTDAEAAPPGKTPEAAIIPAAAGSLPESAAKPPKANTNGPGVKARPKGGTHPVAVQGLKSAPKTPAVARSTPSRLPPTNGAAPSVVLPHDGPSESDRVSAELERTDRFVGRAQRSFLISKNARAMKLFTSAIDFQSDSRDAYKVRQYARAERLTLAARDFADRASRMVGPPREDPDYVEHIMRRTDDALERTKDVLRNGAGRDAWHRHDELRSEQKEAWKTFKGGEIGLAYKQTLDVREGVLALLRQLQDLPVPRETAEKAIGGAQAALEQANKELGPKPNVEAVRLVRLASEYLAKARQSFQRGSYRSALLQAKVVERHAEHAVDVGRPRSS</sequence>
<dbReference type="EMBL" id="VBOW01000013">
    <property type="protein sequence ID" value="TMQ60575.1"/>
    <property type="molecule type" value="Genomic_DNA"/>
</dbReference>
<proteinExistence type="predicted"/>
<evidence type="ECO:0000256" key="2">
    <source>
        <dbReference type="SAM" id="SignalP"/>
    </source>
</evidence>
<feature type="region of interest" description="Disordered" evidence="1">
    <location>
        <begin position="35"/>
        <end position="108"/>
    </location>
</feature>
<keyword evidence="2" id="KW-0732">Signal</keyword>
<evidence type="ECO:0000313" key="3">
    <source>
        <dbReference type="EMBL" id="TMQ60575.1"/>
    </source>
</evidence>